<proteinExistence type="predicted"/>
<evidence type="ECO:0000313" key="1">
    <source>
        <dbReference type="EMBL" id="PTV99825.1"/>
    </source>
</evidence>
<reference evidence="1 2" key="1">
    <citation type="submission" date="2018-04" db="EMBL/GenBank/DDBJ databases">
        <title>Subsurface microbial communities from deep shales in Ohio and West Virginia, USA.</title>
        <authorList>
            <person name="Wrighton K."/>
        </authorList>
    </citation>
    <scope>NUCLEOTIDE SEQUENCE [LARGE SCALE GENOMIC DNA]</scope>
    <source>
        <strain evidence="1 2">WC1</strain>
    </source>
</reference>
<dbReference type="PANTHER" id="PTHR42827:SF1">
    <property type="entry name" value="IRON-SULFUR CLUSTER-BINDING PROTEIN"/>
    <property type="match status" value="1"/>
</dbReference>
<sequence>MKEKGRDNLKQEIENSIQNFIANYQQKDDIESSWKEPVIKYAAAADPMFNQLKKVVSEDHLMPEDIMTDARTVIAYFIPFAEEIANSNIEGKYSSHQWAKAYIETNQLIAELNQHLKDELSEKGYQASLIAATNNFDKERLISDWSHRHAAYVAGLGTFGLNNMLITEKGCAGRIGTIVTDLKLAASERREEERCLNKAGFNCSQCVDRCVNGSLQADSFDRHLCYELLSENDEIHPESVLTDVCGKCSVALPCSFSSPV</sequence>
<protein>
    <recommendedName>
        <fullName evidence="3">Epoxyqueuosine reductase QueG</fullName>
    </recommendedName>
</protein>
<dbReference type="EMBL" id="QAXS01000009">
    <property type="protein sequence ID" value="PTV99825.1"/>
    <property type="molecule type" value="Genomic_DNA"/>
</dbReference>
<organism evidence="1 2">
    <name type="scientific">Halanaerobium saccharolyticum</name>
    <dbReference type="NCBI Taxonomy" id="43595"/>
    <lineage>
        <taxon>Bacteria</taxon>
        <taxon>Bacillati</taxon>
        <taxon>Bacillota</taxon>
        <taxon>Clostridia</taxon>
        <taxon>Halanaerobiales</taxon>
        <taxon>Halanaerobiaceae</taxon>
        <taxon>Halanaerobium</taxon>
    </lineage>
</organism>
<evidence type="ECO:0000313" key="2">
    <source>
        <dbReference type="Proteomes" id="UP000244089"/>
    </source>
</evidence>
<name>A0A2T5RL27_9FIRM</name>
<comment type="caution">
    <text evidence="1">The sequence shown here is derived from an EMBL/GenBank/DDBJ whole genome shotgun (WGS) entry which is preliminary data.</text>
</comment>
<accession>A0A2T5RL27</accession>
<evidence type="ECO:0008006" key="3">
    <source>
        <dbReference type="Google" id="ProtNLM"/>
    </source>
</evidence>
<dbReference type="PANTHER" id="PTHR42827">
    <property type="entry name" value="IRON-SULFUR CLUSTER-BINDING PROTEIN-RELATED"/>
    <property type="match status" value="1"/>
</dbReference>
<dbReference type="Proteomes" id="UP000244089">
    <property type="component" value="Unassembled WGS sequence"/>
</dbReference>
<dbReference type="AlphaFoldDB" id="A0A2T5RL27"/>
<gene>
    <name evidence="1" type="ORF">C8C76_10947</name>
</gene>